<proteinExistence type="predicted"/>
<dbReference type="SUPFAM" id="SSF57802">
    <property type="entry name" value="Rubredoxin-like"/>
    <property type="match status" value="1"/>
</dbReference>
<accession>A0A7C0U3U7</accession>
<dbReference type="NCBIfam" id="TIGR02605">
    <property type="entry name" value="CxxC_CxxC_SSSS"/>
    <property type="match status" value="1"/>
</dbReference>
<evidence type="ECO:0000313" key="2">
    <source>
        <dbReference type="EMBL" id="HDD44935.1"/>
    </source>
</evidence>
<gene>
    <name evidence="2" type="ORF">ENG63_08775</name>
</gene>
<feature type="domain" description="Putative regulatory protein FmdB zinc ribbon" evidence="1">
    <location>
        <begin position="1"/>
        <end position="41"/>
    </location>
</feature>
<dbReference type="PANTHER" id="PTHR34404">
    <property type="entry name" value="REGULATORY PROTEIN, FMDB FAMILY"/>
    <property type="match status" value="1"/>
</dbReference>
<dbReference type="AlphaFoldDB" id="A0A7C0U3U7"/>
<dbReference type="Proteomes" id="UP000886289">
    <property type="component" value="Unassembled WGS sequence"/>
</dbReference>
<comment type="caution">
    <text evidence="2">The sequence shown here is derived from an EMBL/GenBank/DDBJ whole genome shotgun (WGS) entry which is preliminary data.</text>
</comment>
<dbReference type="InterPro" id="IPR013429">
    <property type="entry name" value="Regulatory_FmdB_Zinc_ribbon"/>
</dbReference>
<dbReference type="PANTHER" id="PTHR34404:SF2">
    <property type="entry name" value="CONSERVED SERINE RICH PROTEIN"/>
    <property type="match status" value="1"/>
</dbReference>
<name>A0A7C0U3U7_DESA2</name>
<sequence>MPTYTYQCHNCGFVFEKEQKITDAPLNICPKCGGPVKRVITGGTGFILKGSGFYATDYKRSDSCCGKSNPCADPKRCCEKKSL</sequence>
<dbReference type="SMART" id="SM00834">
    <property type="entry name" value="CxxC_CXXC_SSSS"/>
    <property type="match status" value="1"/>
</dbReference>
<organism evidence="2">
    <name type="scientific">Desulfofervidus auxilii</name>
    <dbReference type="NCBI Taxonomy" id="1621989"/>
    <lineage>
        <taxon>Bacteria</taxon>
        <taxon>Pseudomonadati</taxon>
        <taxon>Thermodesulfobacteriota</taxon>
        <taxon>Candidatus Desulfofervidia</taxon>
        <taxon>Candidatus Desulfofervidales</taxon>
        <taxon>Candidatus Desulfofervidaceae</taxon>
        <taxon>Candidatus Desulfofervidus</taxon>
    </lineage>
</organism>
<protein>
    <submittedName>
        <fullName evidence="2">Zinc ribbon domain-containing protein</fullName>
    </submittedName>
</protein>
<dbReference type="EMBL" id="DRBS01000322">
    <property type="protein sequence ID" value="HDD44935.1"/>
    <property type="molecule type" value="Genomic_DNA"/>
</dbReference>
<evidence type="ECO:0000259" key="1">
    <source>
        <dbReference type="SMART" id="SM00834"/>
    </source>
</evidence>
<reference evidence="2" key="1">
    <citation type="journal article" date="2020" name="mSystems">
        <title>Genome- and Community-Level Interaction Insights into Carbon Utilization and Element Cycling Functions of Hydrothermarchaeota in Hydrothermal Sediment.</title>
        <authorList>
            <person name="Zhou Z."/>
            <person name="Liu Y."/>
            <person name="Xu W."/>
            <person name="Pan J."/>
            <person name="Luo Z.H."/>
            <person name="Li M."/>
        </authorList>
    </citation>
    <scope>NUCLEOTIDE SEQUENCE [LARGE SCALE GENOMIC DNA]</scope>
    <source>
        <strain evidence="2">HyVt-233</strain>
    </source>
</reference>
<dbReference type="Pfam" id="PF09723">
    <property type="entry name" value="Zn_ribbon_8"/>
    <property type="match status" value="1"/>
</dbReference>